<reference evidence="1 2" key="1">
    <citation type="journal article" date="2023" name="Arcadia Sci">
        <title>De novo assembly of a long-read Amblyomma americanum tick genome.</title>
        <authorList>
            <person name="Chou S."/>
            <person name="Poskanzer K.E."/>
            <person name="Rollins M."/>
            <person name="Thuy-Boun P.S."/>
        </authorList>
    </citation>
    <scope>NUCLEOTIDE SEQUENCE [LARGE SCALE GENOMIC DNA]</scope>
    <source>
        <strain evidence="1">F_SG_1</strain>
        <tissue evidence="1">Salivary glands</tissue>
    </source>
</reference>
<sequence length="55" mass="6108">GSPSYCTCILCCLCRSDYLQNKDPQKVYDIWHSNKGGACENNRCLARKAAAVIIL</sequence>
<evidence type="ECO:0000313" key="2">
    <source>
        <dbReference type="Proteomes" id="UP001321473"/>
    </source>
</evidence>
<comment type="caution">
    <text evidence="1">The sequence shown here is derived from an EMBL/GenBank/DDBJ whole genome shotgun (WGS) entry which is preliminary data.</text>
</comment>
<organism evidence="1 2">
    <name type="scientific">Amblyomma americanum</name>
    <name type="common">Lone star tick</name>
    <dbReference type="NCBI Taxonomy" id="6943"/>
    <lineage>
        <taxon>Eukaryota</taxon>
        <taxon>Metazoa</taxon>
        <taxon>Ecdysozoa</taxon>
        <taxon>Arthropoda</taxon>
        <taxon>Chelicerata</taxon>
        <taxon>Arachnida</taxon>
        <taxon>Acari</taxon>
        <taxon>Parasitiformes</taxon>
        <taxon>Ixodida</taxon>
        <taxon>Ixodoidea</taxon>
        <taxon>Ixodidae</taxon>
        <taxon>Amblyomminae</taxon>
        <taxon>Amblyomma</taxon>
    </lineage>
</organism>
<dbReference type="AlphaFoldDB" id="A0AAQ4FDY1"/>
<accession>A0AAQ4FDY1</accession>
<name>A0AAQ4FDY1_AMBAM</name>
<proteinExistence type="predicted"/>
<evidence type="ECO:0000313" key="1">
    <source>
        <dbReference type="EMBL" id="KAK8785429.1"/>
    </source>
</evidence>
<gene>
    <name evidence="1" type="ORF">V5799_008206</name>
</gene>
<protein>
    <submittedName>
        <fullName evidence="1">Uncharacterized protein</fullName>
    </submittedName>
</protein>
<dbReference type="EMBL" id="JARKHS020003572">
    <property type="protein sequence ID" value="KAK8785429.1"/>
    <property type="molecule type" value="Genomic_DNA"/>
</dbReference>
<keyword evidence="2" id="KW-1185">Reference proteome</keyword>
<dbReference type="Proteomes" id="UP001321473">
    <property type="component" value="Unassembled WGS sequence"/>
</dbReference>
<feature type="non-terminal residue" evidence="1">
    <location>
        <position position="1"/>
    </location>
</feature>